<dbReference type="GO" id="GO:0008801">
    <property type="term" value="F:beta-phosphoglucomutase activity"/>
    <property type="evidence" value="ECO:0007669"/>
    <property type="project" value="InterPro"/>
</dbReference>
<dbReference type="Proteomes" id="UP000074108">
    <property type="component" value="Unassembled WGS sequence"/>
</dbReference>
<reference evidence="6 7" key="1">
    <citation type="journal article" date="2016" name="Front. Microbiol.">
        <title>Microevolution Analysis of Bacillus coahuilensis Unveils Differences in Phosphorus Acquisition Strategies and Their Regulation.</title>
        <authorList>
            <person name="Gomez-Lunar Z."/>
            <person name="Hernandez-Gonzalez I."/>
            <person name="Rodriguez-Torres M.D."/>
            <person name="Souza V."/>
            <person name="Olmedo-Alvarez G."/>
        </authorList>
    </citation>
    <scope>NUCLEOTIDE SEQUENCE [LARGE SCALE GENOMIC DNA]</scope>
    <source>
        <strain evidence="7">p1.1.43</strain>
    </source>
</reference>
<evidence type="ECO:0008006" key="8">
    <source>
        <dbReference type="Google" id="ProtNLM"/>
    </source>
</evidence>
<dbReference type="PANTHER" id="PTHR18901:SF38">
    <property type="entry name" value="PSEUDOURIDINE-5'-PHOSPHATASE"/>
    <property type="match status" value="1"/>
</dbReference>
<evidence type="ECO:0000256" key="5">
    <source>
        <dbReference type="PIRSR" id="PIRSR610972-4"/>
    </source>
</evidence>
<keyword evidence="4" id="KW-0460">Magnesium</keyword>
<feature type="active site" description="Nucleophile" evidence="2">
    <location>
        <position position="8"/>
    </location>
</feature>
<dbReference type="SFLD" id="SFLDG01135">
    <property type="entry name" value="C1.5.6:_HAD__Beta-PGM__Phospha"/>
    <property type="match status" value="1"/>
</dbReference>
<dbReference type="InterPro" id="IPR010976">
    <property type="entry name" value="B-phosphoglucomutase_hydrolase"/>
</dbReference>
<dbReference type="STRING" id="1150625.Q75_16945"/>
<feature type="binding site" evidence="3">
    <location>
        <position position="144"/>
    </location>
    <ligand>
        <name>substrate</name>
    </ligand>
</feature>
<feature type="site" description="Important for catalytic activity and assists the phosphoryl transfer reaction to Asp8 by balancing charge and orienting the reacting groups" evidence="5">
    <location>
        <position position="113"/>
    </location>
</feature>
<dbReference type="EMBL" id="LDYG01000057">
    <property type="protein sequence ID" value="KUP04002.1"/>
    <property type="molecule type" value="Genomic_DNA"/>
</dbReference>
<feature type="active site" description="Proton donor/acceptor" evidence="2">
    <location>
        <position position="10"/>
    </location>
</feature>
<dbReference type="GO" id="GO:0005975">
    <property type="term" value="P:carbohydrate metabolic process"/>
    <property type="evidence" value="ECO:0007669"/>
    <property type="project" value="InterPro"/>
</dbReference>
<evidence type="ECO:0000256" key="2">
    <source>
        <dbReference type="PIRSR" id="PIRSR610972-1"/>
    </source>
</evidence>
<dbReference type="InterPro" id="IPR036412">
    <property type="entry name" value="HAD-like_sf"/>
</dbReference>
<proteinExistence type="inferred from homology"/>
<dbReference type="PANTHER" id="PTHR18901">
    <property type="entry name" value="2-DEOXYGLUCOSE-6-PHOSPHATE PHOSPHATASE 2"/>
    <property type="match status" value="1"/>
</dbReference>
<feature type="binding site" evidence="4">
    <location>
        <position position="10"/>
    </location>
    <ligand>
        <name>Mg(2+)</name>
        <dbReference type="ChEBI" id="CHEBI:18420"/>
    </ligand>
</feature>
<dbReference type="SFLD" id="SFLDS00003">
    <property type="entry name" value="Haloacid_Dehalogenase"/>
    <property type="match status" value="1"/>
</dbReference>
<accession>A0A147K3Y2</accession>
<gene>
    <name evidence="6" type="ORF">Q75_16945</name>
</gene>
<dbReference type="NCBIfam" id="TIGR01990">
    <property type="entry name" value="bPGM"/>
    <property type="match status" value="1"/>
</dbReference>
<organism evidence="6 7">
    <name type="scientific">Bacillus coahuilensis p1.1.43</name>
    <dbReference type="NCBI Taxonomy" id="1150625"/>
    <lineage>
        <taxon>Bacteria</taxon>
        <taxon>Bacillati</taxon>
        <taxon>Bacillota</taxon>
        <taxon>Bacilli</taxon>
        <taxon>Bacillales</taxon>
        <taxon>Bacillaceae</taxon>
        <taxon>Bacillus</taxon>
    </lineage>
</organism>
<feature type="binding site" evidence="4">
    <location>
        <position position="168"/>
    </location>
    <ligand>
        <name>Mg(2+)</name>
        <dbReference type="ChEBI" id="CHEBI:18420"/>
    </ligand>
</feature>
<dbReference type="OrthoDB" id="9797743at2"/>
<evidence type="ECO:0000313" key="6">
    <source>
        <dbReference type="EMBL" id="KUP04002.1"/>
    </source>
</evidence>
<dbReference type="AlphaFoldDB" id="A0A147K3Y2"/>
<dbReference type="SUPFAM" id="SSF56784">
    <property type="entry name" value="HAD-like"/>
    <property type="match status" value="1"/>
</dbReference>
<dbReference type="PATRIC" id="fig|1150625.3.peg.3559"/>
<dbReference type="Gene3D" id="3.40.50.1000">
    <property type="entry name" value="HAD superfamily/HAD-like"/>
    <property type="match status" value="1"/>
</dbReference>
<keyword evidence="4" id="KW-0479">Metal-binding</keyword>
<dbReference type="CDD" id="cd02598">
    <property type="entry name" value="HAD_BPGM"/>
    <property type="match status" value="1"/>
</dbReference>
<dbReference type="Gene3D" id="1.10.150.240">
    <property type="entry name" value="Putative phosphatase, domain 2"/>
    <property type="match status" value="1"/>
</dbReference>
<dbReference type="InterPro" id="IPR023198">
    <property type="entry name" value="PGP-like_dom2"/>
</dbReference>
<feature type="binding site" evidence="3">
    <location>
        <begin position="113"/>
        <end position="117"/>
    </location>
    <ligand>
        <name>substrate</name>
    </ligand>
</feature>
<dbReference type="SFLD" id="SFLDG01129">
    <property type="entry name" value="C1.5:_HAD__Beta-PGM__Phosphata"/>
    <property type="match status" value="1"/>
</dbReference>
<evidence type="ECO:0000256" key="1">
    <source>
        <dbReference type="ARBA" id="ARBA00006171"/>
    </source>
</evidence>
<comment type="caution">
    <text evidence="6">The sequence shown here is derived from an EMBL/GenBank/DDBJ whole genome shotgun (WGS) entry which is preliminary data.</text>
</comment>
<comment type="similarity">
    <text evidence="1">Belongs to the HAD-like hydrolase superfamily. CbbY/CbbZ/Gph/YieH family.</text>
</comment>
<feature type="binding site" evidence="4">
    <location>
        <position position="8"/>
    </location>
    <ligand>
        <name>Mg(2+)</name>
        <dbReference type="ChEBI" id="CHEBI:18420"/>
    </ligand>
</feature>
<keyword evidence="7" id="KW-1185">Reference proteome</keyword>
<dbReference type="InterPro" id="IPR023214">
    <property type="entry name" value="HAD_sf"/>
</dbReference>
<dbReference type="NCBIfam" id="TIGR01509">
    <property type="entry name" value="HAD-SF-IA-v3"/>
    <property type="match status" value="1"/>
</dbReference>
<feature type="binding site" evidence="4">
    <location>
        <position position="169"/>
    </location>
    <ligand>
        <name>Mg(2+)</name>
        <dbReference type="ChEBI" id="CHEBI:18420"/>
    </ligand>
</feature>
<feature type="site" description="Important for catalytic activity and assists the phosphoryl transfer reaction to Asp8 by balancing charge and orienting the reacting groups" evidence="5">
    <location>
        <position position="144"/>
    </location>
</feature>
<evidence type="ECO:0000256" key="4">
    <source>
        <dbReference type="PIRSR" id="PIRSR610972-3"/>
    </source>
</evidence>
<dbReference type="RefSeq" id="WP_059352081.1">
    <property type="nucleotide sequence ID" value="NZ_LDYG01000057.1"/>
</dbReference>
<name>A0A147K3Y2_9BACI</name>
<dbReference type="InterPro" id="IPR006439">
    <property type="entry name" value="HAD-SF_hydro_IA"/>
</dbReference>
<evidence type="ECO:0000313" key="7">
    <source>
        <dbReference type="Proteomes" id="UP000074108"/>
    </source>
</evidence>
<dbReference type="GO" id="GO:0000287">
    <property type="term" value="F:magnesium ion binding"/>
    <property type="evidence" value="ECO:0007669"/>
    <property type="project" value="InterPro"/>
</dbReference>
<dbReference type="Pfam" id="PF00702">
    <property type="entry name" value="Hydrolase"/>
    <property type="match status" value="1"/>
</dbReference>
<protein>
    <recommendedName>
        <fullName evidence="8">Beta-phosphoglucomutase</fullName>
    </recommendedName>
</protein>
<evidence type="ECO:0000256" key="3">
    <source>
        <dbReference type="PIRSR" id="PIRSR610972-2"/>
    </source>
</evidence>
<feature type="binding site" evidence="3">
    <location>
        <begin position="8"/>
        <end position="10"/>
    </location>
    <ligand>
        <name>substrate</name>
    </ligand>
</feature>
<comment type="cofactor">
    <cofactor evidence="4">
        <name>Mg(2+)</name>
        <dbReference type="ChEBI" id="CHEBI:18420"/>
    </cofactor>
    <text evidence="4">Binds 2 magnesium ions per subunit.</text>
</comment>
<dbReference type="InterPro" id="IPR010972">
    <property type="entry name" value="Beta-PGM"/>
</dbReference>
<dbReference type="NCBIfam" id="TIGR02009">
    <property type="entry name" value="PGMB-YQAB-SF"/>
    <property type="match status" value="1"/>
</dbReference>
<sequence length="220" mass="24949">MVKLVIFDLDGVIVDTVDFYYTSTKKVADEMGAPFSKEDNLYFQGRSRKSLVEELSSRIGLSLTPHEVLEWGNKRNRYYQELLNDLNEEHILPGMKDLLQAIHREGIPMVLASSSSNGRRVLNQLNLEHYFVHIVDPATLEKGKPAPDIFLKAAEFVGAKEEECVAIEDGLAGLTGILATNMFSVGVGPYEYLKKANLHVEDTRQLTVELMKKKYREWTK</sequence>